<dbReference type="EMBL" id="MN738945">
    <property type="protein sequence ID" value="QHT32633.1"/>
    <property type="molecule type" value="Genomic_DNA"/>
</dbReference>
<name>A0A6C0EVT0_9ZZZZ</name>
<evidence type="ECO:0000313" key="1">
    <source>
        <dbReference type="EMBL" id="QHT32633.1"/>
    </source>
</evidence>
<protein>
    <submittedName>
        <fullName evidence="1">Uncharacterized protein</fullName>
    </submittedName>
</protein>
<dbReference type="AlphaFoldDB" id="A0A6C0EVT0"/>
<reference evidence="1" key="1">
    <citation type="journal article" date="2020" name="Nature">
        <title>Giant virus diversity and host interactions through global metagenomics.</title>
        <authorList>
            <person name="Schulz F."/>
            <person name="Roux S."/>
            <person name="Paez-Espino D."/>
            <person name="Jungbluth S."/>
            <person name="Walsh D.A."/>
            <person name="Denef V.J."/>
            <person name="McMahon K.D."/>
            <person name="Konstantinidis K.T."/>
            <person name="Eloe-Fadrosh E.A."/>
            <person name="Kyrpides N.C."/>
            <person name="Woyke T."/>
        </authorList>
    </citation>
    <scope>NUCLEOTIDE SEQUENCE</scope>
    <source>
        <strain evidence="1">GVMAG-M-3300009161-30</strain>
    </source>
</reference>
<organism evidence="1">
    <name type="scientific">viral metagenome</name>
    <dbReference type="NCBI Taxonomy" id="1070528"/>
    <lineage>
        <taxon>unclassified sequences</taxon>
        <taxon>metagenomes</taxon>
        <taxon>organismal metagenomes</taxon>
    </lineage>
</organism>
<accession>A0A6C0EVT0</accession>
<proteinExistence type="predicted"/>
<sequence length="143" mass="17316">MNNDSENILFFLNENNEVEETTFDKLNIDNDIDTFLLDFHKDNIQTEQHISDPISFQNDDIFTQMKNYDLNFNVKQLLLICDYYGLSKDVKVNKLKKQDVIEQIILFENNTDNIDVVIKRKEMWYFMNELKHDKFMKKFIIWS</sequence>